<proteinExistence type="predicted"/>
<organism evidence="2 3">
    <name type="scientific">Pseudoalteromonas aurantia 208</name>
    <dbReference type="NCBI Taxonomy" id="1314867"/>
    <lineage>
        <taxon>Bacteria</taxon>
        <taxon>Pseudomonadati</taxon>
        <taxon>Pseudomonadota</taxon>
        <taxon>Gammaproteobacteria</taxon>
        <taxon>Alteromonadales</taxon>
        <taxon>Pseudoalteromonadaceae</taxon>
        <taxon>Pseudoalteromonas</taxon>
    </lineage>
</organism>
<feature type="signal peptide" evidence="1">
    <location>
        <begin position="1"/>
        <end position="21"/>
    </location>
</feature>
<dbReference type="InterPro" id="IPR009971">
    <property type="entry name" value="DUF1496"/>
</dbReference>
<dbReference type="EMBL" id="AQGV01000015">
    <property type="protein sequence ID" value="MBE0371061.1"/>
    <property type="molecule type" value="Genomic_DNA"/>
</dbReference>
<accession>A0ABR9EJ88</accession>
<evidence type="ECO:0008006" key="4">
    <source>
        <dbReference type="Google" id="ProtNLM"/>
    </source>
</evidence>
<sequence>MRILTLTTNLCFILTTTHSMAFDKNHKNTVFIDEPLNVCWYQGQKYSEGALIKQFDMLFACSNKHPKQTNSRVVWVKADASGVPIKLDPERTIRVK</sequence>
<dbReference type="RefSeq" id="WP_192510070.1">
    <property type="nucleotide sequence ID" value="NZ_AQGV01000015.1"/>
</dbReference>
<evidence type="ECO:0000313" key="3">
    <source>
        <dbReference type="Proteomes" id="UP000615755"/>
    </source>
</evidence>
<dbReference type="Pfam" id="PF07383">
    <property type="entry name" value="DUF1496"/>
    <property type="match status" value="1"/>
</dbReference>
<protein>
    <recommendedName>
        <fullName evidence="4">DUF1496 domain-containing protein</fullName>
    </recommendedName>
</protein>
<dbReference type="Proteomes" id="UP000615755">
    <property type="component" value="Unassembled WGS sequence"/>
</dbReference>
<keyword evidence="1" id="KW-0732">Signal</keyword>
<gene>
    <name evidence="2" type="ORF">PAUR_b1226</name>
</gene>
<keyword evidence="3" id="KW-1185">Reference proteome</keyword>
<evidence type="ECO:0000256" key="1">
    <source>
        <dbReference type="SAM" id="SignalP"/>
    </source>
</evidence>
<name>A0ABR9EJ88_9GAMM</name>
<evidence type="ECO:0000313" key="2">
    <source>
        <dbReference type="EMBL" id="MBE0371061.1"/>
    </source>
</evidence>
<comment type="caution">
    <text evidence="2">The sequence shown here is derived from an EMBL/GenBank/DDBJ whole genome shotgun (WGS) entry which is preliminary data.</text>
</comment>
<feature type="chain" id="PRO_5045400846" description="DUF1496 domain-containing protein" evidence="1">
    <location>
        <begin position="22"/>
        <end position="96"/>
    </location>
</feature>
<reference evidence="2 3" key="1">
    <citation type="submission" date="2015-03" db="EMBL/GenBank/DDBJ databases">
        <title>Genome sequence of Pseudoalteromonas aurantia.</title>
        <authorList>
            <person name="Xie B.-B."/>
            <person name="Rong J.-C."/>
            <person name="Qin Q.-L."/>
            <person name="Zhang Y.-Z."/>
        </authorList>
    </citation>
    <scope>NUCLEOTIDE SEQUENCE [LARGE SCALE GENOMIC DNA]</scope>
    <source>
        <strain evidence="2 3">208</strain>
    </source>
</reference>